<evidence type="ECO:0000313" key="1">
    <source>
        <dbReference type="EMBL" id="SDP23103.1"/>
    </source>
</evidence>
<gene>
    <name evidence="1" type="ORF">SAMN05660330_02164</name>
</gene>
<protein>
    <submittedName>
        <fullName evidence="1">Uncharacterized protein</fullName>
    </submittedName>
</protein>
<dbReference type="EMBL" id="FNJI01000013">
    <property type="protein sequence ID" value="SDP23103.1"/>
    <property type="molecule type" value="Genomic_DNA"/>
</dbReference>
<dbReference type="RefSeq" id="WP_218121762.1">
    <property type="nucleotide sequence ID" value="NZ_FNJI01000013.1"/>
</dbReference>
<keyword evidence="2" id="KW-1185">Reference proteome</keyword>
<organism evidence="1 2">
    <name type="scientific">Desulforhopalus singaporensis</name>
    <dbReference type="NCBI Taxonomy" id="91360"/>
    <lineage>
        <taxon>Bacteria</taxon>
        <taxon>Pseudomonadati</taxon>
        <taxon>Thermodesulfobacteriota</taxon>
        <taxon>Desulfobulbia</taxon>
        <taxon>Desulfobulbales</taxon>
        <taxon>Desulfocapsaceae</taxon>
        <taxon>Desulforhopalus</taxon>
    </lineage>
</organism>
<accession>A0A1H0R0N5</accession>
<proteinExistence type="predicted"/>
<sequence length="176" mass="19960">MDYNAGKFSDLAQLQLGKDLWEFLNESENVVRMELATEFGKTAAESVSKPLLERFGNDVKVDRVKQMIGHMIRQIMENRGYEMRTQNVKVDIKRLFTKASKYKDGSTKTTKIGYINKNNQKNLGTTGVEGTDHGQKAYKMKCLNRKCGHEYGANGTDIWLRKCPKCQGGQPGIPFD</sequence>
<reference evidence="1 2" key="1">
    <citation type="submission" date="2016-10" db="EMBL/GenBank/DDBJ databases">
        <authorList>
            <person name="de Groot N.N."/>
        </authorList>
    </citation>
    <scope>NUCLEOTIDE SEQUENCE [LARGE SCALE GENOMIC DNA]</scope>
    <source>
        <strain evidence="1 2">DSM 12130</strain>
    </source>
</reference>
<dbReference type="AlphaFoldDB" id="A0A1H0R0N5"/>
<evidence type="ECO:0000313" key="2">
    <source>
        <dbReference type="Proteomes" id="UP000199073"/>
    </source>
</evidence>
<dbReference type="STRING" id="91360.SAMN05660330_02164"/>
<dbReference type="Proteomes" id="UP000199073">
    <property type="component" value="Unassembled WGS sequence"/>
</dbReference>
<name>A0A1H0R0N5_9BACT</name>